<evidence type="ECO:0000313" key="3">
    <source>
        <dbReference type="EMBL" id="KAK0157626.1"/>
    </source>
</evidence>
<dbReference type="EMBL" id="JAQQBS010001425">
    <property type="protein sequence ID" value="KAK0157626.1"/>
    <property type="molecule type" value="Genomic_DNA"/>
</dbReference>
<accession>A0AA39C489</accession>
<reference evidence="3" key="1">
    <citation type="journal article" date="2023" name="bioRxiv">
        <title>Scaffold-level genome assemblies of two parasitoid biocontrol wasps reveal the parthenogenesis mechanism and an associated novel virus.</title>
        <authorList>
            <person name="Inwood S."/>
            <person name="Skelly J."/>
            <person name="Guhlin J."/>
            <person name="Harrop T."/>
            <person name="Goldson S."/>
            <person name="Dearden P."/>
        </authorList>
    </citation>
    <scope>NUCLEOTIDE SEQUENCE</scope>
    <source>
        <strain evidence="3">Irish</strain>
        <tissue evidence="3">Whole body</tissue>
    </source>
</reference>
<dbReference type="InterPro" id="IPR001810">
    <property type="entry name" value="F-box_dom"/>
</dbReference>
<dbReference type="AlphaFoldDB" id="A0AA39C489"/>
<proteinExistence type="predicted"/>
<dbReference type="InterPro" id="IPR057207">
    <property type="entry name" value="FBXL15_LRR"/>
</dbReference>
<dbReference type="SUPFAM" id="SSF81383">
    <property type="entry name" value="F-box domain"/>
    <property type="match status" value="1"/>
</dbReference>
<dbReference type="Gene3D" id="3.80.10.10">
    <property type="entry name" value="Ribonuclease Inhibitor"/>
    <property type="match status" value="1"/>
</dbReference>
<evidence type="ECO:0000256" key="1">
    <source>
        <dbReference type="ARBA" id="ARBA00022786"/>
    </source>
</evidence>
<evidence type="ECO:0000313" key="4">
    <source>
        <dbReference type="Proteomes" id="UP001168990"/>
    </source>
</evidence>
<dbReference type="InterPro" id="IPR032675">
    <property type="entry name" value="LRR_dom_sf"/>
</dbReference>
<sequence>MAENNCDDENVKVKRIKLSEGDNQNLSINDLPEECLLGIFSRLHFCELLQVEKVCQRWGSLCEQLWKKMTKISSEYGRWTIDHTNWYVTDSDIHVEVIKELLERCGKYITHFNISRISSTDPLNITKNLLTTVPQLCKNLTSMQIFSDDLSNIEMQTVAKNVENLIELEIGWLDEKLELDFCKILENNKKLKKLIINSNEDGEMTSDLTGKFLQYLSPDVEKIYLDQNYNRDSYSFITAFRKFKCLQLFQCDGIFADYAMMQALTRNRSLIKLSLSSAEFESPMRSINTLGNLVNLKKLNLSFVEQLEDDNLIHISNNCKQLKALSIEVCKKITDNGIVSIANLQNLECLSMARLDHVTDDSIGNLPGSLELLWCVECPNIKNDGVIKLIRKSSKLWYINLIGTSATEALNQIVEEVNRTRLSCDQIEILTGKTDYESCESPPGALIYDSDDEDQAFFF</sequence>
<protein>
    <recommendedName>
        <fullName evidence="2">F-box domain-containing protein</fullName>
    </recommendedName>
</protein>
<dbReference type="Pfam" id="PF12937">
    <property type="entry name" value="F-box-like"/>
    <property type="match status" value="1"/>
</dbReference>
<gene>
    <name evidence="3" type="ORF">PV328_011340</name>
</gene>
<dbReference type="PROSITE" id="PS50181">
    <property type="entry name" value="FBOX"/>
    <property type="match status" value="1"/>
</dbReference>
<dbReference type="Gene3D" id="1.20.1280.50">
    <property type="match status" value="1"/>
</dbReference>
<organism evidence="3 4">
    <name type="scientific">Microctonus aethiopoides</name>
    <dbReference type="NCBI Taxonomy" id="144406"/>
    <lineage>
        <taxon>Eukaryota</taxon>
        <taxon>Metazoa</taxon>
        <taxon>Ecdysozoa</taxon>
        <taxon>Arthropoda</taxon>
        <taxon>Hexapoda</taxon>
        <taxon>Insecta</taxon>
        <taxon>Pterygota</taxon>
        <taxon>Neoptera</taxon>
        <taxon>Endopterygota</taxon>
        <taxon>Hymenoptera</taxon>
        <taxon>Apocrita</taxon>
        <taxon>Ichneumonoidea</taxon>
        <taxon>Braconidae</taxon>
        <taxon>Euphorinae</taxon>
        <taxon>Microctonus</taxon>
    </lineage>
</organism>
<dbReference type="Proteomes" id="UP001168990">
    <property type="component" value="Unassembled WGS sequence"/>
</dbReference>
<dbReference type="InterPro" id="IPR006553">
    <property type="entry name" value="Leu-rich_rpt_Cys-con_subtyp"/>
</dbReference>
<dbReference type="GO" id="GO:0019005">
    <property type="term" value="C:SCF ubiquitin ligase complex"/>
    <property type="evidence" value="ECO:0007669"/>
    <property type="project" value="TreeGrafter"/>
</dbReference>
<keyword evidence="1" id="KW-0833">Ubl conjugation pathway</keyword>
<dbReference type="PANTHER" id="PTHR13318">
    <property type="entry name" value="PARTNER OF PAIRED, ISOFORM B-RELATED"/>
    <property type="match status" value="1"/>
</dbReference>
<reference evidence="3" key="2">
    <citation type="submission" date="2023-03" db="EMBL/GenBank/DDBJ databases">
        <authorList>
            <person name="Inwood S.N."/>
            <person name="Skelly J.G."/>
            <person name="Guhlin J."/>
            <person name="Harrop T.W.R."/>
            <person name="Goldson S.G."/>
            <person name="Dearden P.K."/>
        </authorList>
    </citation>
    <scope>NUCLEOTIDE SEQUENCE</scope>
    <source>
        <strain evidence="3">Irish</strain>
        <tissue evidence="3">Whole body</tissue>
    </source>
</reference>
<dbReference type="SMART" id="SM00256">
    <property type="entry name" value="FBOX"/>
    <property type="match status" value="1"/>
</dbReference>
<dbReference type="SUPFAM" id="SSF52047">
    <property type="entry name" value="RNI-like"/>
    <property type="match status" value="1"/>
</dbReference>
<feature type="domain" description="F-box" evidence="2">
    <location>
        <begin position="25"/>
        <end position="69"/>
    </location>
</feature>
<dbReference type="SMART" id="SM00367">
    <property type="entry name" value="LRR_CC"/>
    <property type="match status" value="2"/>
</dbReference>
<dbReference type="Pfam" id="PF25372">
    <property type="entry name" value="DUF7885"/>
    <property type="match status" value="1"/>
</dbReference>
<dbReference type="GO" id="GO:0031146">
    <property type="term" value="P:SCF-dependent proteasomal ubiquitin-dependent protein catabolic process"/>
    <property type="evidence" value="ECO:0007669"/>
    <property type="project" value="TreeGrafter"/>
</dbReference>
<evidence type="ECO:0000259" key="2">
    <source>
        <dbReference type="PROSITE" id="PS50181"/>
    </source>
</evidence>
<keyword evidence="4" id="KW-1185">Reference proteome</keyword>
<comment type="caution">
    <text evidence="3">The sequence shown here is derived from an EMBL/GenBank/DDBJ whole genome shotgun (WGS) entry which is preliminary data.</text>
</comment>
<dbReference type="InterPro" id="IPR036047">
    <property type="entry name" value="F-box-like_dom_sf"/>
</dbReference>
<name>A0AA39C489_9HYME</name>